<dbReference type="OrthoDB" id="9986677at2759"/>
<evidence type="ECO:0000256" key="4">
    <source>
        <dbReference type="ARBA" id="ARBA00022692"/>
    </source>
</evidence>
<feature type="compositionally biased region" description="Polar residues" evidence="9">
    <location>
        <begin position="82"/>
        <end position="105"/>
    </location>
</feature>
<keyword evidence="3" id="KW-0813">Transport</keyword>
<feature type="transmembrane region" description="Helical" evidence="10">
    <location>
        <begin position="704"/>
        <end position="727"/>
    </location>
</feature>
<gene>
    <name evidence="11" type="ORF">PIIN_02023</name>
</gene>
<feature type="transmembrane region" description="Helical" evidence="10">
    <location>
        <begin position="369"/>
        <end position="389"/>
    </location>
</feature>
<feature type="compositionally biased region" description="Pro residues" evidence="9">
    <location>
        <begin position="56"/>
        <end position="65"/>
    </location>
</feature>
<name>G4TA14_SERID</name>
<feature type="transmembrane region" description="Helical" evidence="10">
    <location>
        <begin position="807"/>
        <end position="828"/>
    </location>
</feature>
<dbReference type="HOGENOM" id="CLU_004965_2_1_1"/>
<feature type="transmembrane region" description="Helical" evidence="10">
    <location>
        <begin position="218"/>
        <end position="238"/>
    </location>
</feature>
<dbReference type="OMA" id="VISTQMI"/>
<comment type="subcellular location">
    <subcellularLocation>
        <location evidence="1">Membrane</location>
        <topology evidence="1">Multi-pass membrane protein</topology>
    </subcellularLocation>
</comment>
<organism evidence="11 12">
    <name type="scientific">Serendipita indica (strain DSM 11827)</name>
    <name type="common">Root endophyte fungus</name>
    <name type="synonym">Piriformospora indica</name>
    <dbReference type="NCBI Taxonomy" id="1109443"/>
    <lineage>
        <taxon>Eukaryota</taxon>
        <taxon>Fungi</taxon>
        <taxon>Dikarya</taxon>
        <taxon>Basidiomycota</taxon>
        <taxon>Agaricomycotina</taxon>
        <taxon>Agaricomycetes</taxon>
        <taxon>Sebacinales</taxon>
        <taxon>Serendipitaceae</taxon>
        <taxon>Serendipita</taxon>
    </lineage>
</organism>
<feature type="transmembrane region" description="Helical" evidence="10">
    <location>
        <begin position="476"/>
        <end position="495"/>
    </location>
</feature>
<dbReference type="InterPro" id="IPR004648">
    <property type="entry name" value="Oligpept_transpt"/>
</dbReference>
<dbReference type="AlphaFoldDB" id="G4TA14"/>
<dbReference type="GO" id="GO:0016020">
    <property type="term" value="C:membrane"/>
    <property type="evidence" value="ECO:0007669"/>
    <property type="project" value="UniProtKB-SubCell"/>
</dbReference>
<dbReference type="eggNOG" id="KOG2262">
    <property type="taxonomic scope" value="Eukaryota"/>
</dbReference>
<dbReference type="Proteomes" id="UP000007148">
    <property type="component" value="Unassembled WGS sequence"/>
</dbReference>
<dbReference type="NCBIfam" id="TIGR00728">
    <property type="entry name" value="OPT_sfam"/>
    <property type="match status" value="1"/>
</dbReference>
<keyword evidence="5" id="KW-0571">Peptide transport</keyword>
<feature type="compositionally biased region" description="Acidic residues" evidence="9">
    <location>
        <begin position="138"/>
        <end position="147"/>
    </location>
</feature>
<comment type="caution">
    <text evidence="11">The sequence shown here is derived from an EMBL/GenBank/DDBJ whole genome shotgun (WGS) entry which is preliminary data.</text>
</comment>
<dbReference type="EMBL" id="CAFZ01000027">
    <property type="protein sequence ID" value="CCA68157.1"/>
    <property type="molecule type" value="Genomic_DNA"/>
</dbReference>
<feature type="compositionally biased region" description="Basic and acidic residues" evidence="9">
    <location>
        <begin position="159"/>
        <end position="186"/>
    </location>
</feature>
<feature type="transmembrane region" description="Helical" evidence="10">
    <location>
        <begin position="401"/>
        <end position="426"/>
    </location>
</feature>
<keyword evidence="4 10" id="KW-0812">Transmembrane</keyword>
<dbReference type="InterPro" id="IPR004813">
    <property type="entry name" value="OPT"/>
</dbReference>
<dbReference type="PANTHER" id="PTHR22601">
    <property type="entry name" value="ISP4 LIKE PROTEIN"/>
    <property type="match status" value="1"/>
</dbReference>
<evidence type="ECO:0000256" key="2">
    <source>
        <dbReference type="ARBA" id="ARBA00008807"/>
    </source>
</evidence>
<evidence type="ECO:0000256" key="8">
    <source>
        <dbReference type="ARBA" id="ARBA00023136"/>
    </source>
</evidence>
<evidence type="ECO:0000256" key="7">
    <source>
        <dbReference type="ARBA" id="ARBA00022989"/>
    </source>
</evidence>
<feature type="transmembrane region" description="Helical" evidence="10">
    <location>
        <begin position="342"/>
        <end position="363"/>
    </location>
</feature>
<proteinExistence type="inferred from homology"/>
<reference evidence="11 12" key="1">
    <citation type="journal article" date="2011" name="PLoS Pathog.">
        <title>Endophytic Life Strategies Decoded by Genome and Transcriptome Analyses of the Mutualistic Root Symbiont Piriformospora indica.</title>
        <authorList>
            <person name="Zuccaro A."/>
            <person name="Lahrmann U."/>
            <person name="Guldener U."/>
            <person name="Langen G."/>
            <person name="Pfiffi S."/>
            <person name="Biedenkopf D."/>
            <person name="Wong P."/>
            <person name="Samans B."/>
            <person name="Grimm C."/>
            <person name="Basiewicz M."/>
            <person name="Murat C."/>
            <person name="Martin F."/>
            <person name="Kogel K.H."/>
        </authorList>
    </citation>
    <scope>NUCLEOTIDE SEQUENCE [LARGE SCALE GENOMIC DNA]</scope>
    <source>
        <strain evidence="11 12">DSM 11827</strain>
    </source>
</reference>
<accession>G4TA14</accession>
<dbReference type="GO" id="GO:0015031">
    <property type="term" value="P:protein transport"/>
    <property type="evidence" value="ECO:0007669"/>
    <property type="project" value="UniProtKB-KW"/>
</dbReference>
<comment type="similarity">
    <text evidence="2">Belongs to the oligopeptide OPT transporter family.</text>
</comment>
<evidence type="ECO:0000256" key="1">
    <source>
        <dbReference type="ARBA" id="ARBA00004141"/>
    </source>
</evidence>
<keyword evidence="12" id="KW-1185">Reference proteome</keyword>
<feature type="compositionally biased region" description="Low complexity" evidence="9">
    <location>
        <begin position="106"/>
        <end position="121"/>
    </location>
</feature>
<protein>
    <submittedName>
        <fullName evidence="11">Probable isp4-oligopeptide transporter</fullName>
    </submittedName>
</protein>
<feature type="transmembrane region" description="Helical" evidence="10">
    <location>
        <begin position="541"/>
        <end position="563"/>
    </location>
</feature>
<dbReference type="NCBIfam" id="TIGR00727">
    <property type="entry name" value="ISP4_OPT"/>
    <property type="match status" value="1"/>
</dbReference>
<evidence type="ECO:0000256" key="10">
    <source>
        <dbReference type="SAM" id="Phobius"/>
    </source>
</evidence>
<dbReference type="InParanoid" id="G4TA14"/>
<evidence type="ECO:0000256" key="3">
    <source>
        <dbReference type="ARBA" id="ARBA00022448"/>
    </source>
</evidence>
<keyword evidence="6" id="KW-0653">Protein transport</keyword>
<dbReference type="GO" id="GO:0035673">
    <property type="term" value="F:oligopeptide transmembrane transporter activity"/>
    <property type="evidence" value="ECO:0007669"/>
    <property type="project" value="InterPro"/>
</dbReference>
<feature type="transmembrane region" description="Helical" evidence="10">
    <location>
        <begin position="739"/>
        <end position="762"/>
    </location>
</feature>
<sequence length="953" mass="107962">MADAARSALARDHLNDPNYDVEDALRRSSSERTSSASPVPSTHPSASIRRRANAAPPAPLSPPVLPAVSGQLSSPGMFPLISSKQQLHQFPPQQSYQPTAIPPNNRQSYSSPIPSSSQARTSSHDIPVIPRINVQQDQDYDQEEYDLESIAPSSSSRRISRDSYGYEKKGNIRSYDEAETDTRSELEFEDDIEDDSPYPEVRAAVANTDDVSMPANTFRMWLLGMLFTVLIAGLNQFFSMRYPSIQITALVAQLVALPAGKICERIFTARYFTITLPTWPSKSGASWTRKYRFTLNPGPFNIKEHCLITVMANVVAGGAYATDIIAAQRIFYNQRWSATYQLTLVISTQMIGFSLAGVCRRFLVWPSSMIWPATLVNAALFNTLHSTYGRSEQGHISRERFFFLAFIGSFLWYFVPGYLFTALSMFNWVCWIWPRSGVVNNLFGYNHGLGMGFVTFDWSMISYTGSPLVTPWWAEANVFASLIVIYWIIAPILYYKNVFFSRYMPISAPWSFDNTGAVYNSTRVIIDGEFSPEAFREYSPLYISTVFALSYGLSFAALTAITVHTVCEYKPLSLGRKRKLTAYPVWYRHDIMRQFRSSLRDETDVHARLMQAYPEVPQLWYFSMGLVAFVLGIITIEVWDTKVLSVQQPSSKLTISSSLFGHISSRSWWRLYIWFLLRATLLTDPLSSVITELIVGYFLPGKPVAMMIFKTFGYITMAQALAFVSDLKLGHYMKVPPRLMFLAQTIATFVACFVVVGVQAWMFGNIPDLCARQHPDHFTCPQARVFGTASLIWGAIGPQRLFNPGQIYYPLLYFFLIGALLPIPFYLASRKWPQSWFKYVNLPVFMNGTSLMPPATGINFSSWAMTGFVFQYWIRRRHFKWWSRYNYILSAALDSGVAVGSIVIFFCLQYPNNGGFELAWWGNRVNMNTLDYNAAAALPPDSTKGTFGLLSWY</sequence>
<dbReference type="FunCoup" id="G4TA14">
    <property type="interactions" value="62"/>
</dbReference>
<keyword evidence="8 10" id="KW-0472">Membrane</keyword>
<feature type="region of interest" description="Disordered" evidence="9">
    <location>
        <begin position="1"/>
        <end position="193"/>
    </location>
</feature>
<evidence type="ECO:0000256" key="6">
    <source>
        <dbReference type="ARBA" id="ARBA00022927"/>
    </source>
</evidence>
<feature type="transmembrane region" description="Helical" evidence="10">
    <location>
        <begin position="619"/>
        <end position="639"/>
    </location>
</feature>
<evidence type="ECO:0000313" key="11">
    <source>
        <dbReference type="EMBL" id="CCA68157.1"/>
    </source>
</evidence>
<keyword evidence="7 10" id="KW-1133">Transmembrane helix</keyword>
<feature type="transmembrane region" description="Helical" evidence="10">
    <location>
        <begin position="885"/>
        <end position="911"/>
    </location>
</feature>
<evidence type="ECO:0000256" key="5">
    <source>
        <dbReference type="ARBA" id="ARBA00022856"/>
    </source>
</evidence>
<evidence type="ECO:0000313" key="12">
    <source>
        <dbReference type="Proteomes" id="UP000007148"/>
    </source>
</evidence>
<evidence type="ECO:0000256" key="9">
    <source>
        <dbReference type="SAM" id="MobiDB-lite"/>
    </source>
</evidence>
<feature type="transmembrane region" description="Helical" evidence="10">
    <location>
        <begin position="671"/>
        <end position="698"/>
    </location>
</feature>
<dbReference type="Pfam" id="PF03169">
    <property type="entry name" value="OPT"/>
    <property type="match status" value="1"/>
</dbReference>